<dbReference type="PANTHER" id="PTHR33970">
    <property type="entry name" value="VIOLAXANTHIN DE-EPOXIDASE, CHLOROPLASTIC-RELATED"/>
    <property type="match status" value="1"/>
</dbReference>
<feature type="domain" description="VDE lipocalin" evidence="2">
    <location>
        <begin position="116"/>
        <end position="323"/>
    </location>
</feature>
<feature type="chain" id="PRO_5040293887" evidence="1">
    <location>
        <begin position="18"/>
        <end position="345"/>
    </location>
</feature>
<dbReference type="GO" id="GO:0010028">
    <property type="term" value="P:xanthophyll cycle"/>
    <property type="evidence" value="ECO:0007669"/>
    <property type="project" value="InterPro"/>
</dbReference>
<dbReference type="InterPro" id="IPR012674">
    <property type="entry name" value="Calycin"/>
</dbReference>
<evidence type="ECO:0000259" key="2">
    <source>
        <dbReference type="Pfam" id="PF07137"/>
    </source>
</evidence>
<dbReference type="OrthoDB" id="10258187at2759"/>
<proteinExistence type="predicted"/>
<dbReference type="EMBL" id="CAICTM010000664">
    <property type="protein sequence ID" value="CAB9514621.1"/>
    <property type="molecule type" value="Genomic_DNA"/>
</dbReference>
<evidence type="ECO:0000313" key="4">
    <source>
        <dbReference type="Proteomes" id="UP001153069"/>
    </source>
</evidence>
<dbReference type="Proteomes" id="UP001153069">
    <property type="component" value="Unassembled WGS sequence"/>
</dbReference>
<reference evidence="3" key="1">
    <citation type="submission" date="2020-06" db="EMBL/GenBank/DDBJ databases">
        <authorList>
            <consortium name="Plant Systems Biology data submission"/>
        </authorList>
    </citation>
    <scope>NUCLEOTIDE SEQUENCE</scope>
    <source>
        <strain evidence="3">D6</strain>
    </source>
</reference>
<protein>
    <submittedName>
        <fullName evidence="3">Violaxanthin de-epoxidase, chloroplastic</fullName>
    </submittedName>
</protein>
<dbReference type="PANTHER" id="PTHR33970:SF1">
    <property type="entry name" value="VIOLAXANTHIN DE-EPOXIDASE, CHLOROPLASTIC"/>
    <property type="match status" value="1"/>
</dbReference>
<keyword evidence="4" id="KW-1185">Reference proteome</keyword>
<gene>
    <name evidence="3" type="ORF">SEMRO_665_G183760.1</name>
</gene>
<dbReference type="InterPro" id="IPR044682">
    <property type="entry name" value="VDE"/>
</dbReference>
<accession>A0A9N8E8J7</accession>
<organism evidence="3 4">
    <name type="scientific">Seminavis robusta</name>
    <dbReference type="NCBI Taxonomy" id="568900"/>
    <lineage>
        <taxon>Eukaryota</taxon>
        <taxon>Sar</taxon>
        <taxon>Stramenopiles</taxon>
        <taxon>Ochrophyta</taxon>
        <taxon>Bacillariophyta</taxon>
        <taxon>Bacillariophyceae</taxon>
        <taxon>Bacillariophycidae</taxon>
        <taxon>Naviculales</taxon>
        <taxon>Naviculaceae</taxon>
        <taxon>Seminavis</taxon>
    </lineage>
</organism>
<dbReference type="InterPro" id="IPR010788">
    <property type="entry name" value="VDE_dom"/>
</dbReference>
<sequence>MMLRPLLLLILASEASGFVSSQHRHHHAVPTTPIPLQDQQCYPSTATSLMLGKNDNTGSSDDNNEDMLQKFRQSVQVADGAIKSVFLAAALSIATWSAPVAVPTAVAATDPGAIVGCLLSKCQVQFAKCITNPGCLANVICINSCNDKDDETGCQIKCGDIFDNAVIGEFNKCAVSDMSCVPQKPDEGLYPEPTHAQMVPDFKTKFFDGKLYITAGLNPLFDIFPCQVHFFTESSPGTFFGKLNWDIVEPDGELFTRDALQQFVQDPKEPAHLINHDNEYLHYKDDWYIIDYEYADNKDGIPPFAFVYYRGSNDAWDGYGGVVTILVEELMTLRNWNCEHDSWVM</sequence>
<evidence type="ECO:0000313" key="3">
    <source>
        <dbReference type="EMBL" id="CAB9514621.1"/>
    </source>
</evidence>
<name>A0A9N8E8J7_9STRA</name>
<dbReference type="Pfam" id="PF07137">
    <property type="entry name" value="VDE"/>
    <property type="match status" value="1"/>
</dbReference>
<dbReference type="SUPFAM" id="SSF50814">
    <property type="entry name" value="Lipocalins"/>
    <property type="match status" value="1"/>
</dbReference>
<keyword evidence="1" id="KW-0732">Signal</keyword>
<feature type="signal peptide" evidence="1">
    <location>
        <begin position="1"/>
        <end position="17"/>
    </location>
</feature>
<evidence type="ECO:0000256" key="1">
    <source>
        <dbReference type="SAM" id="SignalP"/>
    </source>
</evidence>
<dbReference type="GO" id="GO:0046422">
    <property type="term" value="F:violaxanthin de-epoxidase activity"/>
    <property type="evidence" value="ECO:0007669"/>
    <property type="project" value="InterPro"/>
</dbReference>
<dbReference type="Gene3D" id="2.40.128.20">
    <property type="match status" value="1"/>
</dbReference>
<comment type="caution">
    <text evidence="3">The sequence shown here is derived from an EMBL/GenBank/DDBJ whole genome shotgun (WGS) entry which is preliminary data.</text>
</comment>
<dbReference type="AlphaFoldDB" id="A0A9N8E8J7"/>